<organism evidence="1 2">
    <name type="scientific">Novosphingobium aromaticivorans (strain ATCC 700278 / DSM 12444 / CCUG 56034 / CIP 105152 / NBRC 16084 / F199)</name>
    <dbReference type="NCBI Taxonomy" id="279238"/>
    <lineage>
        <taxon>Bacteria</taxon>
        <taxon>Pseudomonadati</taxon>
        <taxon>Pseudomonadota</taxon>
        <taxon>Alphaproteobacteria</taxon>
        <taxon>Sphingomonadales</taxon>
        <taxon>Sphingomonadaceae</taxon>
        <taxon>Novosphingobium</taxon>
    </lineage>
</organism>
<dbReference type="STRING" id="279238.Saro_2983"/>
<dbReference type="Proteomes" id="UP000009134">
    <property type="component" value="Chromosome"/>
</dbReference>
<protein>
    <submittedName>
        <fullName evidence="1">Uncharacterized protein</fullName>
    </submittedName>
</protein>
<sequence length="157" mass="17450">MPRGLNSPLIFPGCLNVMRAKKIGRMVEGCTPPLHWPKQPFAQRRPEMADDLVGGIVCNGCWETCAHAPGIGYYCRNEGCTYEYNRAKAMLWHMRPVEPRDARIEALEAALAEARRTALTECLRIAKAAQYSKAPATDTMRGIQKLIEDSPTPPPVV</sequence>
<dbReference type="KEGG" id="nar:Saro_2983"/>
<name>Q2G405_NOVAD</name>
<proteinExistence type="predicted"/>
<accession>Q2G405</accession>
<gene>
    <name evidence="1" type="ordered locus">Saro_2983</name>
</gene>
<evidence type="ECO:0000313" key="1">
    <source>
        <dbReference type="EMBL" id="ABD27418.1"/>
    </source>
</evidence>
<dbReference type="HOGENOM" id="CLU_1676069_0_0_5"/>
<dbReference type="AlphaFoldDB" id="Q2G405"/>
<keyword evidence="2" id="KW-1185">Reference proteome</keyword>
<dbReference type="EMBL" id="CP000248">
    <property type="protein sequence ID" value="ABD27418.1"/>
    <property type="molecule type" value="Genomic_DNA"/>
</dbReference>
<evidence type="ECO:0000313" key="2">
    <source>
        <dbReference type="Proteomes" id="UP000009134"/>
    </source>
</evidence>
<reference evidence="2" key="1">
    <citation type="submission" date="2006-01" db="EMBL/GenBank/DDBJ databases">
        <title>Complete sequence of Novosphingobium aromaticivorans DSM 12444.</title>
        <authorList>
            <consortium name="US DOE Joint Genome Institute"/>
            <person name="Copeland A."/>
            <person name="Lucas S."/>
            <person name="Lapidus A."/>
            <person name="Barry K."/>
            <person name="Detter J.C."/>
            <person name="Glavina T."/>
            <person name="Hammon N."/>
            <person name="Israni S."/>
            <person name="Pitluck S."/>
            <person name="Chain P."/>
            <person name="Malfatti S."/>
            <person name="Shin M."/>
            <person name="Vergez L."/>
            <person name="Schmutz J."/>
            <person name="Larimer F."/>
            <person name="Land M."/>
            <person name="Kyrpides N."/>
            <person name="Ivanova N."/>
            <person name="Fredrickson J."/>
            <person name="Balkwill D."/>
            <person name="Romine M.F."/>
            <person name="Richardson P."/>
        </authorList>
    </citation>
    <scope>NUCLEOTIDE SEQUENCE [LARGE SCALE GENOMIC DNA]</scope>
    <source>
        <strain evidence="2">ATCC 700278 / DSM 12444 / CCUG 56034 / CIP 105152 / NBRC 16084 / F199</strain>
    </source>
</reference>